<organism evidence="2">
    <name type="scientific">Clostridium butyricum</name>
    <dbReference type="NCBI Taxonomy" id="1492"/>
    <lineage>
        <taxon>Bacteria</taxon>
        <taxon>Bacillati</taxon>
        <taxon>Bacillota</taxon>
        <taxon>Clostridia</taxon>
        <taxon>Eubacteriales</taxon>
        <taxon>Clostridiaceae</taxon>
        <taxon>Clostridium</taxon>
    </lineage>
</organism>
<proteinExistence type="predicted"/>
<evidence type="ECO:0008006" key="3">
    <source>
        <dbReference type="Google" id="ProtNLM"/>
    </source>
</evidence>
<evidence type="ECO:0000256" key="1">
    <source>
        <dbReference type="SAM" id="Phobius"/>
    </source>
</evidence>
<accession>A0A6N2ZZN8</accession>
<dbReference type="AlphaFoldDB" id="A0A6N2ZZN8"/>
<sequence length="69" mass="7973">MELVKEMADAFVMLIRVGAVLRVVYCFIRMGASEDEGSMYKKRAKNTLIFYILAESIWQIKELVLGYYG</sequence>
<keyword evidence="1" id="KW-0472">Membrane</keyword>
<evidence type="ECO:0000313" key="2">
    <source>
        <dbReference type="EMBL" id="VYT81962.1"/>
    </source>
</evidence>
<feature type="transmembrane region" description="Helical" evidence="1">
    <location>
        <begin position="12"/>
        <end position="28"/>
    </location>
</feature>
<keyword evidence="1" id="KW-0812">Transmembrane</keyword>
<protein>
    <recommendedName>
        <fullName evidence="3">Mercury transporter</fullName>
    </recommendedName>
</protein>
<dbReference type="RefSeq" id="WP_156736249.1">
    <property type="nucleotide sequence ID" value="NZ_CACRTU010000009.1"/>
</dbReference>
<gene>
    <name evidence="2" type="ORF">CBLFYP62_00821</name>
</gene>
<reference evidence="2" key="1">
    <citation type="submission" date="2019-11" db="EMBL/GenBank/DDBJ databases">
        <authorList>
            <person name="Feng L."/>
        </authorList>
    </citation>
    <scope>NUCLEOTIDE SEQUENCE</scope>
    <source>
        <strain evidence="2">CButyricumLFYP62</strain>
    </source>
</reference>
<dbReference type="EMBL" id="CACRTU010000009">
    <property type="protein sequence ID" value="VYT81962.1"/>
    <property type="molecule type" value="Genomic_DNA"/>
</dbReference>
<keyword evidence="1" id="KW-1133">Transmembrane helix</keyword>
<name>A0A6N2ZZN8_CLOBU</name>